<organism evidence="4 5">
    <name type="scientific">Paracoccus pacificus</name>
    <dbReference type="NCBI Taxonomy" id="1463598"/>
    <lineage>
        <taxon>Bacteria</taxon>
        <taxon>Pseudomonadati</taxon>
        <taxon>Pseudomonadota</taxon>
        <taxon>Alphaproteobacteria</taxon>
        <taxon>Rhodobacterales</taxon>
        <taxon>Paracoccaceae</taxon>
        <taxon>Paracoccus</taxon>
    </lineage>
</organism>
<reference evidence="5" key="1">
    <citation type="journal article" date="2019" name="Int. J. Syst. Evol. Microbiol.">
        <title>The Global Catalogue of Microorganisms (GCM) 10K type strain sequencing project: providing services to taxonomists for standard genome sequencing and annotation.</title>
        <authorList>
            <consortium name="The Broad Institute Genomics Platform"/>
            <consortium name="The Broad Institute Genome Sequencing Center for Infectious Disease"/>
            <person name="Wu L."/>
            <person name="Ma J."/>
        </authorList>
    </citation>
    <scope>NUCLEOTIDE SEQUENCE [LARGE SCALE GENOMIC DNA]</scope>
    <source>
        <strain evidence="5">CCUG 56029</strain>
    </source>
</reference>
<dbReference type="Pfam" id="PF01817">
    <property type="entry name" value="CM_2"/>
    <property type="match status" value="1"/>
</dbReference>
<dbReference type="RefSeq" id="WP_379139400.1">
    <property type="nucleotide sequence ID" value="NZ_JBHUEN010000003.1"/>
</dbReference>
<dbReference type="SUPFAM" id="SSF48600">
    <property type="entry name" value="Chorismate mutase II"/>
    <property type="match status" value="1"/>
</dbReference>
<dbReference type="PROSITE" id="PS51168">
    <property type="entry name" value="CHORISMATE_MUT_2"/>
    <property type="match status" value="1"/>
</dbReference>
<evidence type="ECO:0000256" key="2">
    <source>
        <dbReference type="ARBA" id="ARBA00023235"/>
    </source>
</evidence>
<evidence type="ECO:0000313" key="4">
    <source>
        <dbReference type="EMBL" id="MFD1880253.1"/>
    </source>
</evidence>
<proteinExistence type="predicted"/>
<evidence type="ECO:0000256" key="1">
    <source>
        <dbReference type="ARBA" id="ARBA00012404"/>
    </source>
</evidence>
<dbReference type="InterPro" id="IPR002701">
    <property type="entry name" value="CM_II_prokaryot"/>
</dbReference>
<comment type="caution">
    <text evidence="4">The sequence shown here is derived from an EMBL/GenBank/DDBJ whole genome shotgun (WGS) entry which is preliminary data.</text>
</comment>
<sequence>MNMKNDIDSIPDMAALRARIDQVDQQLISLLAYRTRLIDHAAQIKARENLPARIDDRVEQVANNARRWAAEQGVDPDLAERLWRTMVEHFIAQEETILSGDDPATKD</sequence>
<evidence type="ECO:0000259" key="3">
    <source>
        <dbReference type="PROSITE" id="PS51168"/>
    </source>
</evidence>
<dbReference type="InterPro" id="IPR051331">
    <property type="entry name" value="Chorismate_mutase-related"/>
</dbReference>
<evidence type="ECO:0000313" key="5">
    <source>
        <dbReference type="Proteomes" id="UP001597213"/>
    </source>
</evidence>
<dbReference type="Proteomes" id="UP001597213">
    <property type="component" value="Unassembled WGS sequence"/>
</dbReference>
<dbReference type="EMBL" id="JBHUEN010000003">
    <property type="protein sequence ID" value="MFD1880253.1"/>
    <property type="molecule type" value="Genomic_DNA"/>
</dbReference>
<dbReference type="EC" id="5.4.99.5" evidence="1"/>
<accession>A0ABW4R2T6</accession>
<dbReference type="InterPro" id="IPR036263">
    <property type="entry name" value="Chorismate_II_sf"/>
</dbReference>
<keyword evidence="5" id="KW-1185">Reference proteome</keyword>
<dbReference type="Gene3D" id="1.20.59.10">
    <property type="entry name" value="Chorismate mutase"/>
    <property type="match status" value="1"/>
</dbReference>
<dbReference type="PANTHER" id="PTHR38041">
    <property type="entry name" value="CHORISMATE MUTASE"/>
    <property type="match status" value="1"/>
</dbReference>
<feature type="domain" description="Chorismate mutase" evidence="3">
    <location>
        <begin position="7"/>
        <end position="98"/>
    </location>
</feature>
<dbReference type="SMART" id="SM00830">
    <property type="entry name" value="CM_2"/>
    <property type="match status" value="1"/>
</dbReference>
<dbReference type="PANTHER" id="PTHR38041:SF1">
    <property type="entry name" value="CHORISMATE MUTASE"/>
    <property type="match status" value="1"/>
</dbReference>
<protein>
    <recommendedName>
        <fullName evidence="1">chorismate mutase</fullName>
        <ecNumber evidence="1">5.4.99.5</ecNumber>
    </recommendedName>
</protein>
<dbReference type="NCBIfam" id="TIGR01803">
    <property type="entry name" value="CM-like"/>
    <property type="match status" value="1"/>
</dbReference>
<dbReference type="InterPro" id="IPR008241">
    <property type="entry name" value="Isochorismate_pyruvate-lyase"/>
</dbReference>
<name>A0ABW4R2T6_9RHOB</name>
<gene>
    <name evidence="4" type="ORF">ACFSCT_00800</name>
</gene>
<dbReference type="InterPro" id="IPR036979">
    <property type="entry name" value="CM_dom_sf"/>
</dbReference>
<keyword evidence="2" id="KW-0413">Isomerase</keyword>